<dbReference type="Gene3D" id="2.60.40.420">
    <property type="entry name" value="Cupredoxins - blue copper proteins"/>
    <property type="match status" value="1"/>
</dbReference>
<evidence type="ECO:0000256" key="16">
    <source>
        <dbReference type="ARBA" id="ARBA00047816"/>
    </source>
</evidence>
<dbReference type="PANTHER" id="PTHR22888:SF9">
    <property type="entry name" value="CYTOCHROME C OXIDASE SUBUNIT 2"/>
    <property type="match status" value="1"/>
</dbReference>
<keyword evidence="7" id="KW-0479">Metal-binding</keyword>
<dbReference type="EMBL" id="BAAABM010000007">
    <property type="protein sequence ID" value="GAA0325113.1"/>
    <property type="molecule type" value="Genomic_DNA"/>
</dbReference>
<dbReference type="PROSITE" id="PS50999">
    <property type="entry name" value="COX2_TM"/>
    <property type="match status" value="1"/>
</dbReference>
<evidence type="ECO:0000256" key="13">
    <source>
        <dbReference type="ARBA" id="ARBA00024688"/>
    </source>
</evidence>
<keyword evidence="4" id="KW-0813">Transport</keyword>
<dbReference type="Pfam" id="PF00116">
    <property type="entry name" value="COX2"/>
    <property type="match status" value="1"/>
</dbReference>
<dbReference type="EC" id="7.1.1.9" evidence="3"/>
<reference evidence="22" key="1">
    <citation type="journal article" date="2019" name="Int. J. Syst. Evol. Microbiol.">
        <title>The Global Catalogue of Microorganisms (GCM) 10K type strain sequencing project: providing services to taxonomists for standard genome sequencing and annotation.</title>
        <authorList>
            <consortium name="The Broad Institute Genomics Platform"/>
            <consortium name="The Broad Institute Genome Sequencing Center for Infectious Disease"/>
            <person name="Wu L."/>
            <person name="Ma J."/>
        </authorList>
    </citation>
    <scope>NUCLEOTIDE SEQUENCE [LARGE SCALE GENOMIC DNA]</scope>
    <source>
        <strain evidence="22">JCM 3146</strain>
    </source>
</reference>
<comment type="function">
    <text evidence="13">Subunits I and II form the functional core of the enzyme complex. Electrons originating in cytochrome c are transferred via heme a and Cu(A) to the binuclear center formed by heme a3 and Cu(B).</text>
</comment>
<keyword evidence="22" id="KW-1185">Reference proteome</keyword>
<gene>
    <name evidence="21" type="ORF">GCM10010151_13810</name>
</gene>
<keyword evidence="8" id="KW-1278">Translocase</keyword>
<evidence type="ECO:0000256" key="7">
    <source>
        <dbReference type="ARBA" id="ARBA00022723"/>
    </source>
</evidence>
<keyword evidence="12 18" id="KW-0472">Membrane</keyword>
<dbReference type="InterPro" id="IPR045187">
    <property type="entry name" value="CcO_II"/>
</dbReference>
<dbReference type="InterPro" id="IPR002429">
    <property type="entry name" value="CcO_II-like_C"/>
</dbReference>
<evidence type="ECO:0000313" key="22">
    <source>
        <dbReference type="Proteomes" id="UP001501822"/>
    </source>
</evidence>
<dbReference type="CDD" id="cd13919">
    <property type="entry name" value="CuRO_HCO_II_like_5"/>
    <property type="match status" value="1"/>
</dbReference>
<accession>A0ABP3FVR8</accession>
<dbReference type="PROSITE" id="PS50857">
    <property type="entry name" value="COX2_CUA"/>
    <property type="match status" value="1"/>
</dbReference>
<evidence type="ECO:0000256" key="12">
    <source>
        <dbReference type="ARBA" id="ARBA00023136"/>
    </source>
</evidence>
<dbReference type="InterPro" id="IPR001505">
    <property type="entry name" value="Copper_CuA"/>
</dbReference>
<dbReference type="RefSeq" id="WP_252810855.1">
    <property type="nucleotide sequence ID" value="NZ_BAAABM010000007.1"/>
</dbReference>
<evidence type="ECO:0000256" key="15">
    <source>
        <dbReference type="ARBA" id="ARBA00031399"/>
    </source>
</evidence>
<evidence type="ECO:0000256" key="10">
    <source>
        <dbReference type="ARBA" id="ARBA00022989"/>
    </source>
</evidence>
<evidence type="ECO:0000256" key="9">
    <source>
        <dbReference type="ARBA" id="ARBA00022982"/>
    </source>
</evidence>
<evidence type="ECO:0000256" key="1">
    <source>
        <dbReference type="ARBA" id="ARBA00004141"/>
    </source>
</evidence>
<dbReference type="InterPro" id="IPR008972">
    <property type="entry name" value="Cupredoxin"/>
</dbReference>
<dbReference type="SUPFAM" id="SSF81464">
    <property type="entry name" value="Cytochrome c oxidase subunit II-like, transmembrane region"/>
    <property type="match status" value="1"/>
</dbReference>
<dbReference type="Gene3D" id="1.10.287.90">
    <property type="match status" value="1"/>
</dbReference>
<feature type="transmembrane region" description="Helical" evidence="18">
    <location>
        <begin position="99"/>
        <end position="117"/>
    </location>
</feature>
<evidence type="ECO:0000313" key="21">
    <source>
        <dbReference type="EMBL" id="GAA0325113.1"/>
    </source>
</evidence>
<dbReference type="Proteomes" id="UP001501822">
    <property type="component" value="Unassembled WGS sequence"/>
</dbReference>
<dbReference type="InterPro" id="IPR036257">
    <property type="entry name" value="Cyt_c_oxidase_su2_TM_sf"/>
</dbReference>
<dbReference type="InterPro" id="IPR014222">
    <property type="entry name" value="Cyt_c_oxidase_su2"/>
</dbReference>
<evidence type="ECO:0000256" key="2">
    <source>
        <dbReference type="ARBA" id="ARBA00007866"/>
    </source>
</evidence>
<name>A0ABP3FVR8_9ACTN</name>
<evidence type="ECO:0000256" key="3">
    <source>
        <dbReference type="ARBA" id="ARBA00012949"/>
    </source>
</evidence>
<comment type="catalytic activity">
    <reaction evidence="16">
        <text>4 Fe(II)-[cytochrome c] + O2 + 8 H(+)(in) = 4 Fe(III)-[cytochrome c] + 2 H2O + 4 H(+)(out)</text>
        <dbReference type="Rhea" id="RHEA:11436"/>
        <dbReference type="Rhea" id="RHEA-COMP:10350"/>
        <dbReference type="Rhea" id="RHEA-COMP:14399"/>
        <dbReference type="ChEBI" id="CHEBI:15377"/>
        <dbReference type="ChEBI" id="CHEBI:15378"/>
        <dbReference type="ChEBI" id="CHEBI:15379"/>
        <dbReference type="ChEBI" id="CHEBI:29033"/>
        <dbReference type="ChEBI" id="CHEBI:29034"/>
        <dbReference type="EC" id="7.1.1.9"/>
    </reaction>
</comment>
<keyword evidence="6 18" id="KW-0812">Transmembrane</keyword>
<keyword evidence="9" id="KW-0249">Electron transport</keyword>
<comment type="similarity">
    <text evidence="2">Belongs to the cytochrome c oxidase subunit 2 family.</text>
</comment>
<evidence type="ECO:0000259" key="19">
    <source>
        <dbReference type="PROSITE" id="PS50857"/>
    </source>
</evidence>
<keyword evidence="10 18" id="KW-1133">Transmembrane helix</keyword>
<organism evidence="21 22">
    <name type="scientific">Actinoallomurus spadix</name>
    <dbReference type="NCBI Taxonomy" id="79912"/>
    <lineage>
        <taxon>Bacteria</taxon>
        <taxon>Bacillati</taxon>
        <taxon>Actinomycetota</taxon>
        <taxon>Actinomycetes</taxon>
        <taxon>Streptosporangiales</taxon>
        <taxon>Thermomonosporaceae</taxon>
        <taxon>Actinoallomurus</taxon>
    </lineage>
</organism>
<dbReference type="InterPro" id="IPR011759">
    <property type="entry name" value="Cyt_c_oxidase_su2_TM_dom"/>
</dbReference>
<feature type="domain" description="Cytochrome oxidase subunit II copper A binding" evidence="19">
    <location>
        <begin position="133"/>
        <end position="259"/>
    </location>
</feature>
<evidence type="ECO:0000256" key="5">
    <source>
        <dbReference type="ARBA" id="ARBA00022660"/>
    </source>
</evidence>
<evidence type="ECO:0000256" key="14">
    <source>
        <dbReference type="ARBA" id="ARBA00031389"/>
    </source>
</evidence>
<evidence type="ECO:0000256" key="8">
    <source>
        <dbReference type="ARBA" id="ARBA00022967"/>
    </source>
</evidence>
<keyword evidence="5" id="KW-0679">Respiratory chain</keyword>
<dbReference type="NCBIfam" id="TIGR02866">
    <property type="entry name" value="CoxB"/>
    <property type="match status" value="1"/>
</dbReference>
<evidence type="ECO:0000259" key="20">
    <source>
        <dbReference type="PROSITE" id="PS50999"/>
    </source>
</evidence>
<evidence type="ECO:0000256" key="18">
    <source>
        <dbReference type="SAM" id="Phobius"/>
    </source>
</evidence>
<proteinExistence type="inferred from homology"/>
<sequence length="267" mass="29831">MPVRPAAPSPRRRMLQGAAVLSMLALATTACSGEGKRLGLPDPVTEQAKRVVTLWQGSWIAAFAVGALVWGLIIWAVLFHRKRSDQLPPQVRYNLPIEMLYTVVPFIIIAVLFYFTARDETYLNKVSKSSDPGQVTLVNVTAFQWSWQFDYPQYHTKPIVGQPTGPDATNKPVLVIPVGQRVRFHLVSTDVIHSFWVPSFIFKRDIIPGARSGQDFEVTPTKTGTFEGRCAEFCGVDHSRMLFQVKIVTPQEFQQFISSHQASGSAQ</sequence>
<evidence type="ECO:0000256" key="6">
    <source>
        <dbReference type="ARBA" id="ARBA00022692"/>
    </source>
</evidence>
<dbReference type="PANTHER" id="PTHR22888">
    <property type="entry name" value="CYTOCHROME C OXIDASE, SUBUNIT II"/>
    <property type="match status" value="1"/>
</dbReference>
<dbReference type="PROSITE" id="PS00078">
    <property type="entry name" value="COX2"/>
    <property type="match status" value="1"/>
</dbReference>
<dbReference type="SUPFAM" id="SSF49503">
    <property type="entry name" value="Cupredoxins"/>
    <property type="match status" value="1"/>
</dbReference>
<comment type="caution">
    <text evidence="21">The sequence shown here is derived from an EMBL/GenBank/DDBJ whole genome shotgun (WGS) entry which is preliminary data.</text>
</comment>
<protein>
    <recommendedName>
        <fullName evidence="3">cytochrome-c oxidase</fullName>
        <ecNumber evidence="3">7.1.1.9</ecNumber>
    </recommendedName>
    <alternativeName>
        <fullName evidence="15">Cytochrome aa3 subunit 2</fullName>
    </alternativeName>
    <alternativeName>
        <fullName evidence="14">Cytochrome c oxidase polypeptide II</fullName>
    </alternativeName>
    <alternativeName>
        <fullName evidence="17">Oxidase aa(3) subunit 2</fullName>
    </alternativeName>
</protein>
<comment type="subcellular location">
    <subcellularLocation>
        <location evidence="1">Membrane</location>
        <topology evidence="1">Multi-pass membrane protein</topology>
    </subcellularLocation>
</comment>
<feature type="transmembrane region" description="Helical" evidence="18">
    <location>
        <begin position="57"/>
        <end position="78"/>
    </location>
</feature>
<evidence type="ECO:0000256" key="11">
    <source>
        <dbReference type="ARBA" id="ARBA00023008"/>
    </source>
</evidence>
<evidence type="ECO:0000256" key="4">
    <source>
        <dbReference type="ARBA" id="ARBA00022448"/>
    </source>
</evidence>
<feature type="domain" description="Cytochrome oxidase subunit II transmembrane region profile" evidence="20">
    <location>
        <begin position="32"/>
        <end position="127"/>
    </location>
</feature>
<evidence type="ECO:0000256" key="17">
    <source>
        <dbReference type="ARBA" id="ARBA00050058"/>
    </source>
</evidence>
<dbReference type="PROSITE" id="PS51257">
    <property type="entry name" value="PROKAR_LIPOPROTEIN"/>
    <property type="match status" value="1"/>
</dbReference>
<keyword evidence="11" id="KW-0186">Copper</keyword>